<name>A0A6G0Y9B4_APHCR</name>
<organism evidence="1 2">
    <name type="scientific">Aphis craccivora</name>
    <name type="common">Cowpea aphid</name>
    <dbReference type="NCBI Taxonomy" id="307492"/>
    <lineage>
        <taxon>Eukaryota</taxon>
        <taxon>Metazoa</taxon>
        <taxon>Ecdysozoa</taxon>
        <taxon>Arthropoda</taxon>
        <taxon>Hexapoda</taxon>
        <taxon>Insecta</taxon>
        <taxon>Pterygota</taxon>
        <taxon>Neoptera</taxon>
        <taxon>Paraneoptera</taxon>
        <taxon>Hemiptera</taxon>
        <taxon>Sternorrhyncha</taxon>
        <taxon>Aphidomorpha</taxon>
        <taxon>Aphidoidea</taxon>
        <taxon>Aphididae</taxon>
        <taxon>Aphidini</taxon>
        <taxon>Aphis</taxon>
        <taxon>Aphis</taxon>
    </lineage>
</organism>
<protein>
    <submittedName>
        <fullName evidence="1">Uncharacterized protein</fullName>
    </submittedName>
</protein>
<evidence type="ECO:0000313" key="2">
    <source>
        <dbReference type="Proteomes" id="UP000478052"/>
    </source>
</evidence>
<reference evidence="1 2" key="1">
    <citation type="submission" date="2019-08" db="EMBL/GenBank/DDBJ databases">
        <title>Whole genome of Aphis craccivora.</title>
        <authorList>
            <person name="Voronova N.V."/>
            <person name="Shulinski R.S."/>
            <person name="Bandarenka Y.V."/>
            <person name="Zhorov D.G."/>
            <person name="Warner D."/>
        </authorList>
    </citation>
    <scope>NUCLEOTIDE SEQUENCE [LARGE SCALE GENOMIC DNA]</scope>
    <source>
        <strain evidence="1">180601</strain>
        <tissue evidence="1">Whole Body</tissue>
    </source>
</reference>
<evidence type="ECO:0000313" key="1">
    <source>
        <dbReference type="EMBL" id="KAF0751388.1"/>
    </source>
</evidence>
<accession>A0A6G0Y9B4</accession>
<sequence>MDSESDSGSGNNFFEAVQ</sequence>
<gene>
    <name evidence="1" type="ORF">FWK35_00030687</name>
</gene>
<keyword evidence="2" id="KW-1185">Reference proteome</keyword>
<dbReference type="AlphaFoldDB" id="A0A6G0Y9B4"/>
<dbReference type="Proteomes" id="UP000478052">
    <property type="component" value="Unassembled WGS sequence"/>
</dbReference>
<dbReference type="EMBL" id="VUJU01005384">
    <property type="protein sequence ID" value="KAF0751388.1"/>
    <property type="molecule type" value="Genomic_DNA"/>
</dbReference>
<feature type="non-terminal residue" evidence="1">
    <location>
        <position position="18"/>
    </location>
</feature>
<comment type="caution">
    <text evidence="1">The sequence shown here is derived from an EMBL/GenBank/DDBJ whole genome shotgun (WGS) entry which is preliminary data.</text>
</comment>
<proteinExistence type="predicted"/>